<feature type="transmembrane region" description="Helical" evidence="1">
    <location>
        <begin position="63"/>
        <end position="83"/>
    </location>
</feature>
<dbReference type="EMBL" id="CP015057">
    <property type="protein sequence ID" value="QGN15868.1"/>
    <property type="molecule type" value="Genomic_DNA"/>
</dbReference>
<proteinExistence type="predicted"/>
<reference evidence="2 3" key="1">
    <citation type="submission" date="2016-03" db="EMBL/GenBank/DDBJ databases">
        <title>How can Kluyveromyces marxianus grow so fast - potential evolutionary course in Saccharomyces Complex revealed by comparative genomics.</title>
        <authorList>
            <person name="Mo W."/>
            <person name="Lu W."/>
            <person name="Yang X."/>
            <person name="Qi J."/>
            <person name="Lv H."/>
        </authorList>
    </citation>
    <scope>NUCLEOTIDE SEQUENCE [LARGE SCALE GENOMIC DNA]</scope>
    <source>
        <strain evidence="2 3">FIM1</strain>
    </source>
</reference>
<gene>
    <name evidence="2" type="primary">TSC3</name>
    <name evidence="2" type="ORF">FIM1_2565</name>
</gene>
<evidence type="ECO:0000256" key="1">
    <source>
        <dbReference type="SAM" id="Phobius"/>
    </source>
</evidence>
<dbReference type="Proteomes" id="UP000422736">
    <property type="component" value="Chromosome 4"/>
</dbReference>
<keyword evidence="1" id="KW-1133">Transmembrane helix</keyword>
<evidence type="ECO:0000313" key="2">
    <source>
        <dbReference type="EMBL" id="QGN15868.1"/>
    </source>
</evidence>
<organism evidence="2 3">
    <name type="scientific">Kluyveromyces marxianus</name>
    <name type="common">Yeast</name>
    <name type="synonym">Candida kefyr</name>
    <dbReference type="NCBI Taxonomy" id="4911"/>
    <lineage>
        <taxon>Eukaryota</taxon>
        <taxon>Fungi</taxon>
        <taxon>Dikarya</taxon>
        <taxon>Ascomycota</taxon>
        <taxon>Saccharomycotina</taxon>
        <taxon>Saccharomycetes</taxon>
        <taxon>Saccharomycetales</taxon>
        <taxon>Saccharomycetaceae</taxon>
        <taxon>Kluyveromyces</taxon>
    </lineage>
</organism>
<evidence type="ECO:0000313" key="3">
    <source>
        <dbReference type="Proteomes" id="UP000422736"/>
    </source>
</evidence>
<reference evidence="2 3" key="2">
    <citation type="submission" date="2019-11" db="EMBL/GenBank/DDBJ databases">
        <authorList>
            <person name="Lu H."/>
        </authorList>
    </citation>
    <scope>NUCLEOTIDE SEQUENCE [LARGE SCALE GENOMIC DNA]</scope>
    <source>
        <strain evidence="2 3">FIM1</strain>
    </source>
</reference>
<keyword evidence="3" id="KW-1185">Reference proteome</keyword>
<protein>
    <submittedName>
        <fullName evidence="2">Protein TSC3</fullName>
    </submittedName>
</protein>
<sequence length="84" mass="9862">MESEKIYQPYKKTRGTMVYTPTNQQMSKGGIVERVVDIVKNIYWAYYVHLPYYLMTPLDAFCLHTICLVIVSLSLFGLLKYLFL</sequence>
<keyword evidence="1" id="KW-0812">Transmembrane</keyword>
<accession>A0ABX6EXR3</accession>
<keyword evidence="1" id="KW-0472">Membrane</keyword>
<name>A0ABX6EXR3_KLUMA</name>